<sequence>MKIRRHEDVDGCGCLRCQEIDHEVIHRSLADVFSWSTTIPLARPSIVLVLGGMGLIQLGTLVVSPGLALVLAVVSVVGVFFSRGYIGIVAQELLGRETVPSRRALRLALARLPAFVGSALAIVVGLAGVTLLVVSVVLPAVRTVTTTIGFAPVVADFGALAVLLLGVVYVLLKCCFVPEACFVGGYGPLDAIRVSWRLTSVHRLRVGLVLAGFTVLLAVGSVLDTTVAESGAPIALSFEFEGTTVVVRSFGLSAGSGLRFLFDLTVTALYSGLFVHQYVDNSLASALDE</sequence>
<protein>
    <submittedName>
        <fullName evidence="2">Uncharacterized protein</fullName>
    </submittedName>
</protein>
<dbReference type="Proteomes" id="UP001596445">
    <property type="component" value="Unassembled WGS sequence"/>
</dbReference>
<evidence type="ECO:0000313" key="3">
    <source>
        <dbReference type="Proteomes" id="UP001596445"/>
    </source>
</evidence>
<evidence type="ECO:0000256" key="1">
    <source>
        <dbReference type="SAM" id="Phobius"/>
    </source>
</evidence>
<comment type="caution">
    <text evidence="2">The sequence shown here is derived from an EMBL/GenBank/DDBJ whole genome shotgun (WGS) entry which is preliminary data.</text>
</comment>
<keyword evidence="1" id="KW-0812">Transmembrane</keyword>
<feature type="transmembrane region" description="Helical" evidence="1">
    <location>
        <begin position="204"/>
        <end position="223"/>
    </location>
</feature>
<gene>
    <name evidence="2" type="ORF">ACFQQG_15655</name>
</gene>
<organism evidence="2 3">
    <name type="scientific">Halovenus salina</name>
    <dbReference type="NCBI Taxonomy" id="1510225"/>
    <lineage>
        <taxon>Archaea</taxon>
        <taxon>Methanobacteriati</taxon>
        <taxon>Methanobacteriota</taxon>
        <taxon>Stenosarchaea group</taxon>
        <taxon>Halobacteria</taxon>
        <taxon>Halobacteriales</taxon>
        <taxon>Haloarculaceae</taxon>
        <taxon>Halovenus</taxon>
    </lineage>
</organism>
<dbReference type="RefSeq" id="WP_267162113.1">
    <property type="nucleotide sequence ID" value="NZ_CP112972.1"/>
</dbReference>
<dbReference type="EMBL" id="JBHSZI010000001">
    <property type="protein sequence ID" value="MFC7059340.1"/>
    <property type="molecule type" value="Genomic_DNA"/>
</dbReference>
<accession>A0ABD5W6Z2</accession>
<name>A0ABD5W6Z2_9EURY</name>
<feature type="transmembrane region" description="Helical" evidence="1">
    <location>
        <begin position="45"/>
        <end position="63"/>
    </location>
</feature>
<dbReference type="GeneID" id="76631492"/>
<reference evidence="2 3" key="1">
    <citation type="journal article" date="2019" name="Int. J. Syst. Evol. Microbiol.">
        <title>The Global Catalogue of Microorganisms (GCM) 10K type strain sequencing project: providing services to taxonomists for standard genome sequencing and annotation.</title>
        <authorList>
            <consortium name="The Broad Institute Genomics Platform"/>
            <consortium name="The Broad Institute Genome Sequencing Center for Infectious Disease"/>
            <person name="Wu L."/>
            <person name="Ma J."/>
        </authorList>
    </citation>
    <scope>NUCLEOTIDE SEQUENCE [LARGE SCALE GENOMIC DNA]</scope>
    <source>
        <strain evidence="2 3">JCM 30072</strain>
    </source>
</reference>
<proteinExistence type="predicted"/>
<keyword evidence="1" id="KW-0472">Membrane</keyword>
<feature type="transmembrane region" description="Helical" evidence="1">
    <location>
        <begin position="112"/>
        <end position="138"/>
    </location>
</feature>
<dbReference type="AlphaFoldDB" id="A0ABD5W6Z2"/>
<feature type="transmembrane region" description="Helical" evidence="1">
    <location>
        <begin position="150"/>
        <end position="172"/>
    </location>
</feature>
<keyword evidence="1" id="KW-1133">Transmembrane helix</keyword>
<feature type="transmembrane region" description="Helical" evidence="1">
    <location>
        <begin position="69"/>
        <end position="91"/>
    </location>
</feature>
<keyword evidence="3" id="KW-1185">Reference proteome</keyword>
<evidence type="ECO:0000313" key="2">
    <source>
        <dbReference type="EMBL" id="MFC7059340.1"/>
    </source>
</evidence>